<proteinExistence type="predicted"/>
<sequence length="548" mass="60604">MSVLFWQYSVALANSRLKKSILITLALTIVVICRLLSLSLSEPITISKSVEETPIRRELLDRNGIPLAINLPTASLCAYPHRITQPYDIVAKRLIKALPSLEYHSLLAKLQSNKKFVWLKHNITIKDKANIEQAGILGIEAQKNYRRFYTQGSSLSHVIGYVDLYNNGLAGIERGLNAEICNDRLQEKILLSIDSQLQNIVKEELKLAISTFGAKGANAIIADVNTGEIISFVNEPSFDPYNIDFSNPEALLSKNSIGTYELGSIMKPIIMAIGFDTNTIGLHDVYDVTNLSVSKYKIQDYTQTSGNKSIAQIFAHSSNKGLGKIALEIGQEKIQEYFQKLGLLDAISHVEISEHAKPILPPRSKWSDITLTTVAYGYGISVTPLHYVQAMIPIINGGTKIPLTFLKRTNKISGTKVLQNPLTTEKMKILMSLAATHGSLRAAYIKDLDVGGKTGTANKVVQGKYSKTLRISSVMATFPVHNPKYIVYATLDEPHATAATHGHATGGYTMAPAVKQIIKRMSIKYGIEKQPCSREQWYYLMNPPQNNS</sequence>
<dbReference type="OrthoDB" id="9789078at2"/>
<feature type="domain" description="Penicillin-binding protein transpeptidase" evidence="5">
    <location>
        <begin position="219"/>
        <end position="518"/>
    </location>
</feature>
<organism evidence="7 8">
    <name type="scientific">Candidatus Sneabacter namystus</name>
    <dbReference type="NCBI Taxonomy" id="2601646"/>
    <lineage>
        <taxon>Bacteria</taxon>
        <taxon>Pseudomonadati</taxon>
        <taxon>Pseudomonadota</taxon>
        <taxon>Alphaproteobacteria</taxon>
        <taxon>Rickettsiales</taxon>
        <taxon>Rickettsiaceae</taxon>
        <taxon>Rickettsieae</taxon>
        <taxon>Candidatus Sneabacter</taxon>
    </lineage>
</organism>
<protein>
    <submittedName>
        <fullName evidence="7">Penicillin-binding protein 2</fullName>
    </submittedName>
</protein>
<dbReference type="Gene3D" id="3.90.1310.10">
    <property type="entry name" value="Penicillin-binding protein 2a (Domain 2)"/>
    <property type="match status" value="1"/>
</dbReference>
<dbReference type="GO" id="GO:0071555">
    <property type="term" value="P:cell wall organization"/>
    <property type="evidence" value="ECO:0007669"/>
    <property type="project" value="TreeGrafter"/>
</dbReference>
<dbReference type="RefSeq" id="WP_148952065.1">
    <property type="nucleotide sequence ID" value="NZ_CP043312.1"/>
</dbReference>
<evidence type="ECO:0000256" key="1">
    <source>
        <dbReference type="ARBA" id="ARBA00004370"/>
    </source>
</evidence>
<dbReference type="InterPro" id="IPR036138">
    <property type="entry name" value="PBP_dimer_sf"/>
</dbReference>
<evidence type="ECO:0000313" key="7">
    <source>
        <dbReference type="EMBL" id="QEK39704.1"/>
    </source>
</evidence>
<keyword evidence="8" id="KW-1185">Reference proteome</keyword>
<evidence type="ECO:0000259" key="5">
    <source>
        <dbReference type="Pfam" id="PF00905"/>
    </source>
</evidence>
<dbReference type="KEGG" id="snay:FZC37_02050"/>
<evidence type="ECO:0000256" key="4">
    <source>
        <dbReference type="SAM" id="Phobius"/>
    </source>
</evidence>
<dbReference type="SUPFAM" id="SSF56601">
    <property type="entry name" value="beta-lactamase/transpeptidase-like"/>
    <property type="match status" value="1"/>
</dbReference>
<dbReference type="PANTHER" id="PTHR30627">
    <property type="entry name" value="PEPTIDOGLYCAN D,D-TRANSPEPTIDASE"/>
    <property type="match status" value="1"/>
</dbReference>
<dbReference type="Proteomes" id="UP000323844">
    <property type="component" value="Chromosome"/>
</dbReference>
<dbReference type="Pfam" id="PF03717">
    <property type="entry name" value="PBP_dimer"/>
    <property type="match status" value="1"/>
</dbReference>
<dbReference type="GO" id="GO:0008658">
    <property type="term" value="F:penicillin binding"/>
    <property type="evidence" value="ECO:0007669"/>
    <property type="project" value="InterPro"/>
</dbReference>
<evidence type="ECO:0000313" key="8">
    <source>
        <dbReference type="Proteomes" id="UP000323844"/>
    </source>
</evidence>
<gene>
    <name evidence="7" type="ORF">FZC37_02050</name>
</gene>
<keyword evidence="2" id="KW-0378">Hydrolase</keyword>
<evidence type="ECO:0000256" key="3">
    <source>
        <dbReference type="ARBA" id="ARBA00023136"/>
    </source>
</evidence>
<name>A0A5C0ULF2_9RICK</name>
<keyword evidence="3 4" id="KW-0472">Membrane</keyword>
<comment type="subcellular location">
    <subcellularLocation>
        <location evidence="1">Membrane</location>
    </subcellularLocation>
</comment>
<evidence type="ECO:0000256" key="2">
    <source>
        <dbReference type="ARBA" id="ARBA00022645"/>
    </source>
</evidence>
<dbReference type="EMBL" id="CP043312">
    <property type="protein sequence ID" value="QEK39704.1"/>
    <property type="molecule type" value="Genomic_DNA"/>
</dbReference>
<dbReference type="Pfam" id="PF00905">
    <property type="entry name" value="Transpeptidase"/>
    <property type="match status" value="1"/>
</dbReference>
<keyword evidence="4" id="KW-0812">Transmembrane</keyword>
<dbReference type="GO" id="GO:0004180">
    <property type="term" value="F:carboxypeptidase activity"/>
    <property type="evidence" value="ECO:0007669"/>
    <property type="project" value="UniProtKB-KW"/>
</dbReference>
<dbReference type="GO" id="GO:0005886">
    <property type="term" value="C:plasma membrane"/>
    <property type="evidence" value="ECO:0007669"/>
    <property type="project" value="TreeGrafter"/>
</dbReference>
<evidence type="ECO:0000259" key="6">
    <source>
        <dbReference type="Pfam" id="PF03717"/>
    </source>
</evidence>
<dbReference type="Gene3D" id="3.40.710.10">
    <property type="entry name" value="DD-peptidase/beta-lactamase superfamily"/>
    <property type="match status" value="1"/>
</dbReference>
<reference evidence="7 8" key="1">
    <citation type="submission" date="2019-08" db="EMBL/GenBank/DDBJ databases">
        <title>Highly reduced genomes of protist endosymbionts show evolutionary convergence.</title>
        <authorList>
            <person name="George E."/>
            <person name="Husnik F."/>
            <person name="Tashyreva D."/>
            <person name="Prokopchuk G."/>
            <person name="Horak A."/>
            <person name="Kwong W.K."/>
            <person name="Lukes J."/>
            <person name="Keeling P.J."/>
        </authorList>
    </citation>
    <scope>NUCLEOTIDE SEQUENCE [LARGE SCALE GENOMIC DNA]</scope>
    <source>
        <strain evidence="7">1621</strain>
    </source>
</reference>
<accession>A0A5C0ULF2</accession>
<keyword evidence="4" id="KW-1133">Transmembrane helix</keyword>
<dbReference type="SUPFAM" id="SSF56519">
    <property type="entry name" value="Penicillin binding protein dimerisation domain"/>
    <property type="match status" value="1"/>
</dbReference>
<dbReference type="InterPro" id="IPR001460">
    <property type="entry name" value="PCN-bd_Tpept"/>
</dbReference>
<dbReference type="InterPro" id="IPR050515">
    <property type="entry name" value="Beta-lactam/transpept"/>
</dbReference>
<dbReference type="InterPro" id="IPR005311">
    <property type="entry name" value="PBP_dimer"/>
</dbReference>
<dbReference type="AlphaFoldDB" id="A0A5C0ULF2"/>
<dbReference type="Gene3D" id="3.30.450.330">
    <property type="match status" value="1"/>
</dbReference>
<keyword evidence="2" id="KW-0121">Carboxypeptidase</keyword>
<feature type="domain" description="Penicillin-binding protein dimerisation" evidence="6">
    <location>
        <begin position="53"/>
        <end position="163"/>
    </location>
</feature>
<keyword evidence="2" id="KW-0645">Protease</keyword>
<feature type="transmembrane region" description="Helical" evidence="4">
    <location>
        <begin position="21"/>
        <end position="40"/>
    </location>
</feature>
<dbReference type="PANTHER" id="PTHR30627:SF1">
    <property type="entry name" value="PEPTIDOGLYCAN D,D-TRANSPEPTIDASE FTSI"/>
    <property type="match status" value="1"/>
</dbReference>
<dbReference type="InterPro" id="IPR012338">
    <property type="entry name" value="Beta-lactam/transpept-like"/>
</dbReference>